<comment type="caution">
    <text evidence="14">The sequence shown here is derived from an EMBL/GenBank/DDBJ whole genome shotgun (WGS) entry which is preliminary data.</text>
</comment>
<evidence type="ECO:0000256" key="3">
    <source>
        <dbReference type="ARBA" id="ARBA00010312"/>
    </source>
</evidence>
<dbReference type="GO" id="GO:0009055">
    <property type="term" value="F:electron transfer activity"/>
    <property type="evidence" value="ECO:0007669"/>
    <property type="project" value="InterPro"/>
</dbReference>
<evidence type="ECO:0000256" key="1">
    <source>
        <dbReference type="ARBA" id="ARBA00001966"/>
    </source>
</evidence>
<comment type="subcellular location">
    <subcellularLocation>
        <location evidence="2">Periplasm</location>
    </subcellularLocation>
</comment>
<dbReference type="SUPFAM" id="SSF53706">
    <property type="entry name" value="Formate dehydrogenase/DMSO reductase, domains 1-3"/>
    <property type="match status" value="1"/>
</dbReference>
<dbReference type="GO" id="GO:0009061">
    <property type="term" value="P:anaerobic respiration"/>
    <property type="evidence" value="ECO:0007669"/>
    <property type="project" value="TreeGrafter"/>
</dbReference>
<evidence type="ECO:0000256" key="6">
    <source>
        <dbReference type="ARBA" id="ARBA00022729"/>
    </source>
</evidence>
<dbReference type="Pfam" id="PF01568">
    <property type="entry name" value="Molydop_binding"/>
    <property type="match status" value="1"/>
</dbReference>
<evidence type="ECO:0000313" key="14">
    <source>
        <dbReference type="EMBL" id="RDE72013.1"/>
    </source>
</evidence>
<evidence type="ECO:0000259" key="12">
    <source>
        <dbReference type="Pfam" id="PF00384"/>
    </source>
</evidence>
<name>A0A369YF67_9PAST</name>
<dbReference type="InterPro" id="IPR009010">
    <property type="entry name" value="Asp_de-COase-like_dom_sf"/>
</dbReference>
<keyword evidence="10" id="KW-0408">Iron</keyword>
<dbReference type="GO" id="GO:0008863">
    <property type="term" value="F:formate dehydrogenase (NAD+) activity"/>
    <property type="evidence" value="ECO:0007669"/>
    <property type="project" value="InterPro"/>
</dbReference>
<keyword evidence="4" id="KW-0004">4Fe-4S</keyword>
<dbReference type="FunFam" id="3.40.228.10:FF:000009">
    <property type="entry name" value="Formate dehydrogenase, alpha subunit, selenocysteine-containing"/>
    <property type="match status" value="1"/>
</dbReference>
<keyword evidence="5" id="KW-0479">Metal-binding</keyword>
<evidence type="ECO:0000256" key="11">
    <source>
        <dbReference type="ARBA" id="ARBA00023014"/>
    </source>
</evidence>
<evidence type="ECO:0000313" key="15">
    <source>
        <dbReference type="Proteomes" id="UP000253872"/>
    </source>
</evidence>
<comment type="similarity">
    <text evidence="3">Belongs to the prokaryotic molybdopterin-containing oxidoreductase family.</text>
</comment>
<dbReference type="PROSITE" id="PS00932">
    <property type="entry name" value="MOLYBDOPTERIN_PROK_3"/>
    <property type="match status" value="1"/>
</dbReference>
<keyword evidence="8" id="KW-0712">Selenocysteine</keyword>
<dbReference type="InterPro" id="IPR006443">
    <property type="entry name" value="Formate-DH-alph_fdnG"/>
</dbReference>
<evidence type="ECO:0000256" key="8">
    <source>
        <dbReference type="ARBA" id="ARBA00022933"/>
    </source>
</evidence>
<dbReference type="GO" id="GO:0043546">
    <property type="term" value="F:molybdopterin cofactor binding"/>
    <property type="evidence" value="ECO:0007669"/>
    <property type="project" value="InterPro"/>
</dbReference>
<accession>A0A369YF67</accession>
<protein>
    <submittedName>
        <fullName evidence="14">Formate dehydrogenase-N subunit alpha</fullName>
    </submittedName>
</protein>
<comment type="cofactor">
    <cofactor evidence="1">
        <name>[4Fe-4S] cluster</name>
        <dbReference type="ChEBI" id="CHEBI:49883"/>
    </cofactor>
</comment>
<evidence type="ECO:0000256" key="2">
    <source>
        <dbReference type="ARBA" id="ARBA00004418"/>
    </source>
</evidence>
<dbReference type="InterPro" id="IPR006656">
    <property type="entry name" value="Mopterin_OxRdtase"/>
</dbReference>
<dbReference type="GO" id="GO:0051539">
    <property type="term" value="F:4 iron, 4 sulfur cluster binding"/>
    <property type="evidence" value="ECO:0007669"/>
    <property type="project" value="UniProtKB-KW"/>
</dbReference>
<sequence>MTNNWVDIKNANLILVQGGNPAEAHPVGFRWAIEAKKNGAKIIVVDPRFNRTASVADLHAPIRSGTDIAFFLGVIRYLLETNQIQHEYVKHYTNASFLIDEGFKFEDGLFVGFDEEKRSYDKSKWNYQFDENGFAKRDMTLQDPRCVINILKDHVSRYTPEMVERITGVKQKTFLHICEEIGKTSAPNKTMTHLYALGLTEHTIGTQNIRSIAMIQLLLGNMGMPGGGINALRGHSNVQGTTDMGLLPTSLPGYMRLPNDKDTSYEQYINAITPKDIVPNQVNYYRNTSKFFVSLMKTFYGDKATKENGWGFDFLPKSDRLYDPITHVKLMNDGKLNGWILQGFNVLNSLPNKNKTVAGMSKLKFLVIMDPLQTESSEFWKNFGESNNVNSAEIQTEVFRLPTTCFAEEDGSIANSGRWAQWHWKGCDQPGEALPDAEILSMIREEMHHLYQEDLKKGIQPKGLESFEAMTWDYAQPHSPSSEELAKELNGYALADIYDPNGNLIYKKGQLLNGFAHLRDDGTTSAGNWIYVGQWTEKGNQMANRDNSDPSGLGCTLGWGFAWPANRRVLYSRASLDINGNPWDKHRQLIKWNGKNWNWLDVADYGTQPPGADTGPFIMSAEGVGRLFAVDKITSGPMPEHYEPIESPIDANPLHPKVSSDPTIRIYKEDHEFIGSNKDFPYVATTYRLTEHFHSWTAQSALNIIAQPQQFVEIGEKLAAEKGIQKGDMVKITSRRGYIKAVAVVTKRLKDLEIDGRTVHHVGLPIHWNMKALNGKGNRGFSTNTLTPSWGESVTQTPEYKTFLVNIEKAEA</sequence>
<evidence type="ECO:0000256" key="7">
    <source>
        <dbReference type="ARBA" id="ARBA00022764"/>
    </source>
</evidence>
<evidence type="ECO:0000256" key="5">
    <source>
        <dbReference type="ARBA" id="ARBA00022723"/>
    </source>
</evidence>
<dbReference type="Gene3D" id="2.40.40.20">
    <property type="match status" value="1"/>
</dbReference>
<keyword evidence="9" id="KW-0560">Oxidoreductase</keyword>
<dbReference type="FunFam" id="2.40.40.20:FF:000017">
    <property type="entry name" value="Formate dehydrogenase, alpha subunit"/>
    <property type="match status" value="1"/>
</dbReference>
<reference evidence="14 15" key="1">
    <citation type="submission" date="2018-05" db="EMBL/GenBank/DDBJ databases">
        <title>Draft Genome Sequences for a Diverse set of 7 Haemophilus Species.</title>
        <authorList>
            <person name="Nichols M."/>
            <person name="Topaz N."/>
            <person name="Wang X."/>
            <person name="Wang X."/>
            <person name="Boxrud D."/>
        </authorList>
    </citation>
    <scope>NUCLEOTIDE SEQUENCE [LARGE SCALE GENOMIC DNA]</scope>
    <source>
        <strain evidence="14 15">C2002001239</strain>
    </source>
</reference>
<feature type="domain" description="Molybdopterin dinucleotide-binding" evidence="13">
    <location>
        <begin position="683"/>
        <end position="803"/>
    </location>
</feature>
<dbReference type="FunFam" id="3.40.50.740:FF:000007">
    <property type="entry name" value="Formate dehydrogenase, alpha subunit, selenocysteine-containing"/>
    <property type="match status" value="1"/>
</dbReference>
<dbReference type="CDD" id="cd02792">
    <property type="entry name" value="MopB_CT_Formate-Dh-Na-like"/>
    <property type="match status" value="1"/>
</dbReference>
<dbReference type="PANTHER" id="PTHR43598:SF1">
    <property type="entry name" value="FORMATE DEHYDROGENASE-O MAJOR SUBUNIT"/>
    <property type="match status" value="1"/>
</dbReference>
<dbReference type="Gene3D" id="3.40.228.10">
    <property type="entry name" value="Dimethylsulfoxide Reductase, domain 2"/>
    <property type="match status" value="2"/>
</dbReference>
<dbReference type="Proteomes" id="UP000253872">
    <property type="component" value="Unassembled WGS sequence"/>
</dbReference>
<dbReference type="EMBL" id="QEPN01000004">
    <property type="protein sequence ID" value="RDE72013.1"/>
    <property type="molecule type" value="Genomic_DNA"/>
</dbReference>
<evidence type="ECO:0000256" key="4">
    <source>
        <dbReference type="ARBA" id="ARBA00022485"/>
    </source>
</evidence>
<dbReference type="SUPFAM" id="SSF50692">
    <property type="entry name" value="ADC-like"/>
    <property type="match status" value="1"/>
</dbReference>
<evidence type="ECO:0000256" key="9">
    <source>
        <dbReference type="ARBA" id="ARBA00023002"/>
    </source>
</evidence>
<dbReference type="InterPro" id="IPR006655">
    <property type="entry name" value="Mopterin_OxRdtase_prok_CS"/>
</dbReference>
<keyword evidence="11" id="KW-0411">Iron-sulfur</keyword>
<dbReference type="GO" id="GO:0030151">
    <property type="term" value="F:molybdenum ion binding"/>
    <property type="evidence" value="ECO:0007669"/>
    <property type="project" value="TreeGrafter"/>
</dbReference>
<gene>
    <name evidence="14" type="primary">fdnG</name>
    <name evidence="14" type="ORF">DPV93_06730</name>
</gene>
<feature type="domain" description="Molybdopterin oxidoreductase" evidence="12">
    <location>
        <begin position="2"/>
        <end position="374"/>
    </location>
</feature>
<dbReference type="GO" id="GO:0042597">
    <property type="term" value="C:periplasmic space"/>
    <property type="evidence" value="ECO:0007669"/>
    <property type="project" value="UniProtKB-SubCell"/>
</dbReference>
<dbReference type="GO" id="GO:0047111">
    <property type="term" value="F:formate dehydrogenase (cytochrome-c-553) activity"/>
    <property type="evidence" value="ECO:0007669"/>
    <property type="project" value="InterPro"/>
</dbReference>
<dbReference type="PANTHER" id="PTHR43598">
    <property type="entry name" value="TUNGSTEN-CONTAINING FORMYLMETHANOFURAN DEHYDROGENASE 2 SUBUNIT B"/>
    <property type="match status" value="1"/>
</dbReference>
<dbReference type="STRING" id="1035839.GCA_000238795_01104"/>
<evidence type="ECO:0000259" key="13">
    <source>
        <dbReference type="Pfam" id="PF01568"/>
    </source>
</evidence>
<keyword evidence="6" id="KW-0732">Signal</keyword>
<dbReference type="Pfam" id="PF00384">
    <property type="entry name" value="Molybdopterin"/>
    <property type="match status" value="1"/>
</dbReference>
<organism evidence="14 15">
    <name type="scientific">Haemophilus sputorum</name>
    <dbReference type="NCBI Taxonomy" id="1078480"/>
    <lineage>
        <taxon>Bacteria</taxon>
        <taxon>Pseudomonadati</taxon>
        <taxon>Pseudomonadota</taxon>
        <taxon>Gammaproteobacteria</taxon>
        <taxon>Pasteurellales</taxon>
        <taxon>Pasteurellaceae</taxon>
        <taxon>Haemophilus</taxon>
    </lineage>
</organism>
<evidence type="ECO:0000256" key="10">
    <source>
        <dbReference type="ARBA" id="ARBA00023004"/>
    </source>
</evidence>
<dbReference type="Gene3D" id="3.40.50.740">
    <property type="match status" value="1"/>
</dbReference>
<dbReference type="NCBIfam" id="TIGR01553">
    <property type="entry name" value="formate-DH-alph"/>
    <property type="match status" value="1"/>
</dbReference>
<dbReference type="InterPro" id="IPR006657">
    <property type="entry name" value="MoPterin_dinucl-bd_dom"/>
</dbReference>
<dbReference type="AlphaFoldDB" id="A0A369YF67"/>
<keyword evidence="7" id="KW-0574">Periplasm</keyword>
<proteinExistence type="inferred from homology"/>